<feature type="region of interest" description="Disordered" evidence="8">
    <location>
        <begin position="33"/>
        <end position="52"/>
    </location>
</feature>
<evidence type="ECO:0000256" key="4">
    <source>
        <dbReference type="ARBA" id="ARBA00022980"/>
    </source>
</evidence>
<dbReference type="AlphaFoldDB" id="A0A840SA83"/>
<dbReference type="EMBL" id="JACHFR010000002">
    <property type="protein sequence ID" value="MBB5218617.1"/>
    <property type="molecule type" value="Genomic_DNA"/>
</dbReference>
<dbReference type="Proteomes" id="UP000578697">
    <property type="component" value="Unassembled WGS sequence"/>
</dbReference>
<dbReference type="Gene3D" id="3.10.290.10">
    <property type="entry name" value="RNA-binding S4 domain"/>
    <property type="match status" value="1"/>
</dbReference>
<dbReference type="SUPFAM" id="SSF55174">
    <property type="entry name" value="Alpha-L RNA-binding motif"/>
    <property type="match status" value="1"/>
</dbReference>
<evidence type="ECO:0000256" key="2">
    <source>
        <dbReference type="ARBA" id="ARBA00022730"/>
    </source>
</evidence>
<dbReference type="GO" id="GO:0019843">
    <property type="term" value="F:rRNA binding"/>
    <property type="evidence" value="ECO:0007669"/>
    <property type="project" value="UniProtKB-UniRule"/>
</dbReference>
<evidence type="ECO:0000313" key="12">
    <source>
        <dbReference type="Proteomes" id="UP000578697"/>
    </source>
</evidence>
<dbReference type="PANTHER" id="PTHR11831">
    <property type="entry name" value="30S 40S RIBOSOMAL PROTEIN"/>
    <property type="match status" value="1"/>
</dbReference>
<keyword evidence="5 7" id="KW-0687">Ribonucleoprotein</keyword>
<name>A0A840SA83_9SPIR</name>
<evidence type="ECO:0000256" key="8">
    <source>
        <dbReference type="SAM" id="MobiDB-lite"/>
    </source>
</evidence>
<dbReference type="SMART" id="SM00363">
    <property type="entry name" value="S4"/>
    <property type="match status" value="1"/>
</dbReference>
<protein>
    <recommendedName>
        <fullName evidence="6 7">Small ribosomal subunit protein uS4</fullName>
    </recommendedName>
</protein>
<comment type="function">
    <text evidence="7">One of the primary rRNA binding proteins, it binds directly to 16S rRNA where it nucleates assembly of the body of the 30S subunit.</text>
</comment>
<dbReference type="InterPro" id="IPR001912">
    <property type="entry name" value="Ribosomal_uS4_N"/>
</dbReference>
<feature type="compositionally biased region" description="Basic and acidic residues" evidence="8">
    <location>
        <begin position="40"/>
        <end position="52"/>
    </location>
</feature>
<evidence type="ECO:0000256" key="3">
    <source>
        <dbReference type="ARBA" id="ARBA00022884"/>
    </source>
</evidence>
<comment type="caution">
    <text evidence="11">The sequence shown here is derived from an EMBL/GenBank/DDBJ whole genome shotgun (WGS) entry which is preliminary data.</text>
</comment>
<dbReference type="HAMAP" id="MF_01306_B">
    <property type="entry name" value="Ribosomal_uS4_B"/>
    <property type="match status" value="1"/>
</dbReference>
<dbReference type="RefSeq" id="WP_184652064.1">
    <property type="nucleotide sequence ID" value="NZ_JACHFR010000002.1"/>
</dbReference>
<dbReference type="GO" id="GO:0015935">
    <property type="term" value="C:small ribosomal subunit"/>
    <property type="evidence" value="ECO:0007669"/>
    <property type="project" value="InterPro"/>
</dbReference>
<dbReference type="PROSITE" id="PS50889">
    <property type="entry name" value="S4"/>
    <property type="match status" value="1"/>
</dbReference>
<dbReference type="Gene3D" id="1.10.1050.10">
    <property type="entry name" value="Ribosomal Protein S4 Delta 41, Chain A, domain 1"/>
    <property type="match status" value="1"/>
</dbReference>
<dbReference type="Pfam" id="PF01479">
    <property type="entry name" value="S4"/>
    <property type="match status" value="1"/>
</dbReference>
<sequence length="211" mass="24018">MARYTGPVCRLCRTEGTKLCLKGDRCKSDKCPINKKRAAPGKDPKARTGKRSEYGLQLREKQKIKRIYGMQEKQFHLTFEHALRMPGVTGENLVRLLESRLDNIVYRMHFAACRNQARQVVLHRHVLVNGRIVNIPSYQVKPGDVIEVKENSKKLAIIQDGLKEVSKSGVASWVTVDVDAVKGTFVQYPRREEVTDLVGVKEQLVVELYSK</sequence>
<feature type="domain" description="Small ribosomal subunit protein uS4 N-terminal" evidence="10">
    <location>
        <begin position="3"/>
        <end position="98"/>
    </location>
</feature>
<dbReference type="FunFam" id="3.10.290.10:FF:000001">
    <property type="entry name" value="30S ribosomal protein S4"/>
    <property type="match status" value="1"/>
</dbReference>
<keyword evidence="2 7" id="KW-0699">rRNA-binding</keyword>
<dbReference type="NCBIfam" id="TIGR01017">
    <property type="entry name" value="rpsD_bact"/>
    <property type="match status" value="1"/>
</dbReference>
<dbReference type="InterPro" id="IPR036986">
    <property type="entry name" value="S4_RNA-bd_sf"/>
</dbReference>
<keyword evidence="3 7" id="KW-0694">RNA-binding</keyword>
<dbReference type="GO" id="GO:0006412">
    <property type="term" value="P:translation"/>
    <property type="evidence" value="ECO:0007669"/>
    <property type="project" value="UniProtKB-UniRule"/>
</dbReference>
<reference evidence="11 12" key="1">
    <citation type="submission" date="2020-08" db="EMBL/GenBank/DDBJ databases">
        <title>Genomic Encyclopedia of Type Strains, Phase IV (KMG-IV): sequencing the most valuable type-strain genomes for metagenomic binning, comparative biology and taxonomic classification.</title>
        <authorList>
            <person name="Goeker M."/>
        </authorList>
    </citation>
    <scope>NUCLEOTIDE SEQUENCE [LARGE SCALE GENOMIC DNA]</scope>
    <source>
        <strain evidence="11 12">DSM 103679</strain>
    </source>
</reference>
<evidence type="ECO:0000259" key="9">
    <source>
        <dbReference type="SMART" id="SM00363"/>
    </source>
</evidence>
<comment type="function">
    <text evidence="7">With S5 and S12 plays an important role in translational accuracy.</text>
</comment>
<feature type="domain" description="RNA-binding S4" evidence="9">
    <location>
        <begin position="99"/>
        <end position="163"/>
    </location>
</feature>
<dbReference type="InterPro" id="IPR022801">
    <property type="entry name" value="Ribosomal_uS4"/>
</dbReference>
<dbReference type="PANTHER" id="PTHR11831:SF4">
    <property type="entry name" value="SMALL RIBOSOMAL SUBUNIT PROTEIN US4M"/>
    <property type="match status" value="1"/>
</dbReference>
<evidence type="ECO:0000256" key="7">
    <source>
        <dbReference type="HAMAP-Rule" id="MF_01306"/>
    </source>
</evidence>
<dbReference type="SMART" id="SM01390">
    <property type="entry name" value="Ribosomal_S4"/>
    <property type="match status" value="1"/>
</dbReference>
<dbReference type="InterPro" id="IPR002942">
    <property type="entry name" value="S4_RNA-bd"/>
</dbReference>
<evidence type="ECO:0000313" key="11">
    <source>
        <dbReference type="EMBL" id="MBB5218617.1"/>
    </source>
</evidence>
<evidence type="ECO:0000256" key="6">
    <source>
        <dbReference type="ARBA" id="ARBA00035254"/>
    </source>
</evidence>
<dbReference type="InterPro" id="IPR005709">
    <property type="entry name" value="Ribosomal_uS4_bac-type"/>
</dbReference>
<dbReference type="GO" id="GO:0042274">
    <property type="term" value="P:ribosomal small subunit biogenesis"/>
    <property type="evidence" value="ECO:0007669"/>
    <property type="project" value="TreeGrafter"/>
</dbReference>
<accession>A0A840SA83</accession>
<dbReference type="GO" id="GO:0003735">
    <property type="term" value="F:structural constituent of ribosome"/>
    <property type="evidence" value="ECO:0007669"/>
    <property type="project" value="InterPro"/>
</dbReference>
<evidence type="ECO:0000256" key="5">
    <source>
        <dbReference type="ARBA" id="ARBA00023274"/>
    </source>
</evidence>
<comment type="similarity">
    <text evidence="1 7">Belongs to the universal ribosomal protein uS4 family.</text>
</comment>
<proteinExistence type="inferred from homology"/>
<comment type="subunit">
    <text evidence="7">Part of the 30S ribosomal subunit. Contacts protein S5. The interaction surface between S4 and S5 is involved in control of translational fidelity.</text>
</comment>
<dbReference type="CDD" id="cd00165">
    <property type="entry name" value="S4"/>
    <property type="match status" value="1"/>
</dbReference>
<dbReference type="NCBIfam" id="NF003717">
    <property type="entry name" value="PRK05327.1"/>
    <property type="match status" value="1"/>
</dbReference>
<dbReference type="FunFam" id="1.10.1050.10:FF:000001">
    <property type="entry name" value="30S ribosomal protein S4"/>
    <property type="match status" value="1"/>
</dbReference>
<gene>
    <name evidence="7" type="primary">rpsD</name>
    <name evidence="11" type="ORF">HNP77_000986</name>
</gene>
<evidence type="ECO:0000259" key="10">
    <source>
        <dbReference type="SMART" id="SM01390"/>
    </source>
</evidence>
<dbReference type="Pfam" id="PF00163">
    <property type="entry name" value="Ribosomal_S4"/>
    <property type="match status" value="1"/>
</dbReference>
<keyword evidence="12" id="KW-1185">Reference proteome</keyword>
<keyword evidence="4 7" id="KW-0689">Ribosomal protein</keyword>
<evidence type="ECO:0000256" key="1">
    <source>
        <dbReference type="ARBA" id="ARBA00007465"/>
    </source>
</evidence>
<organism evidence="11 12">
    <name type="scientific">Treponema rectale</name>
    <dbReference type="NCBI Taxonomy" id="744512"/>
    <lineage>
        <taxon>Bacteria</taxon>
        <taxon>Pseudomonadati</taxon>
        <taxon>Spirochaetota</taxon>
        <taxon>Spirochaetia</taxon>
        <taxon>Spirochaetales</taxon>
        <taxon>Treponemataceae</taxon>
        <taxon>Treponema</taxon>
    </lineage>
</organism>